<keyword evidence="8" id="KW-1185">Reference proteome</keyword>
<dbReference type="InterPro" id="IPR002902">
    <property type="entry name" value="GNK2"/>
</dbReference>
<dbReference type="PANTHER" id="PTHR32411">
    <property type="entry name" value="CYSTEINE-RICH REPEAT SECRETORY PROTEIN 38-RELATED"/>
    <property type="match status" value="1"/>
</dbReference>
<dbReference type="GO" id="GO:0005576">
    <property type="term" value="C:extracellular region"/>
    <property type="evidence" value="ECO:0007669"/>
    <property type="project" value="UniProtKB-SubCell"/>
</dbReference>
<keyword evidence="4" id="KW-0677">Repeat</keyword>
<name>A0AAV0R1N7_9ROSI</name>
<dbReference type="PROSITE" id="PS51473">
    <property type="entry name" value="GNK2"/>
    <property type="match status" value="1"/>
</dbReference>
<sequence>MLEAVDQSNYASAGLPPLTFMGSSFFPTCPSCLLHLSEWQELHFWKSISAEPEPDLQFQASNAPVDDYSTASIGSGQDQVYGLIQCTGYTPRNACQACATNMATQITQLCPNQKQGSIYNKKCTLQYSDRSFFSDLDSTPRFIIWNNVNAPNPVLLGTNLEALLKSL</sequence>
<dbReference type="Proteomes" id="UP001154282">
    <property type="component" value="Unassembled WGS sequence"/>
</dbReference>
<dbReference type="InterPro" id="IPR038408">
    <property type="entry name" value="GNK2_sf"/>
</dbReference>
<evidence type="ECO:0000313" key="8">
    <source>
        <dbReference type="Proteomes" id="UP001154282"/>
    </source>
</evidence>
<dbReference type="InterPro" id="IPR050581">
    <property type="entry name" value="CRR_secretory_protein"/>
</dbReference>
<evidence type="ECO:0000259" key="6">
    <source>
        <dbReference type="PROSITE" id="PS51473"/>
    </source>
</evidence>
<dbReference type="EMBL" id="CAMGYJ010000010">
    <property type="protein sequence ID" value="CAI0550509.1"/>
    <property type="molecule type" value="Genomic_DNA"/>
</dbReference>
<evidence type="ECO:0000256" key="3">
    <source>
        <dbReference type="ARBA" id="ARBA00022729"/>
    </source>
</evidence>
<feature type="domain" description="Gnk2-homologous" evidence="6">
    <location>
        <begin position="27"/>
        <end position="132"/>
    </location>
</feature>
<comment type="similarity">
    <text evidence="5">Belongs to the cysteine-rich repeat secretory protein family.</text>
</comment>
<dbReference type="Gene3D" id="3.30.430.20">
    <property type="entry name" value="Gnk2 domain, C-X8-C-X2-C motif"/>
    <property type="match status" value="1"/>
</dbReference>
<evidence type="ECO:0000256" key="4">
    <source>
        <dbReference type="ARBA" id="ARBA00022737"/>
    </source>
</evidence>
<organism evidence="7 8">
    <name type="scientific">Linum tenue</name>
    <dbReference type="NCBI Taxonomy" id="586396"/>
    <lineage>
        <taxon>Eukaryota</taxon>
        <taxon>Viridiplantae</taxon>
        <taxon>Streptophyta</taxon>
        <taxon>Embryophyta</taxon>
        <taxon>Tracheophyta</taxon>
        <taxon>Spermatophyta</taxon>
        <taxon>Magnoliopsida</taxon>
        <taxon>eudicotyledons</taxon>
        <taxon>Gunneridae</taxon>
        <taxon>Pentapetalae</taxon>
        <taxon>rosids</taxon>
        <taxon>fabids</taxon>
        <taxon>Malpighiales</taxon>
        <taxon>Linaceae</taxon>
        <taxon>Linum</taxon>
    </lineage>
</organism>
<evidence type="ECO:0000256" key="2">
    <source>
        <dbReference type="ARBA" id="ARBA00022525"/>
    </source>
</evidence>
<evidence type="ECO:0000313" key="7">
    <source>
        <dbReference type="EMBL" id="CAI0550509.1"/>
    </source>
</evidence>
<proteinExistence type="inferred from homology"/>
<protein>
    <recommendedName>
        <fullName evidence="6">Gnk2-homologous domain-containing protein</fullName>
    </recommendedName>
</protein>
<dbReference type="PANTHER" id="PTHR32411:SF43">
    <property type="entry name" value="CYSTEINE-RICH REPEAT SECRETORY PROTEIN 38"/>
    <property type="match status" value="1"/>
</dbReference>
<dbReference type="AlphaFoldDB" id="A0AAV0R1N7"/>
<gene>
    <name evidence="7" type="ORF">LITE_LOCUS45572</name>
</gene>
<evidence type="ECO:0000256" key="5">
    <source>
        <dbReference type="ARBA" id="ARBA00038515"/>
    </source>
</evidence>
<dbReference type="CDD" id="cd23509">
    <property type="entry name" value="Gnk2-like"/>
    <property type="match status" value="1"/>
</dbReference>
<comment type="caution">
    <text evidence="7">The sequence shown here is derived from an EMBL/GenBank/DDBJ whole genome shotgun (WGS) entry which is preliminary data.</text>
</comment>
<keyword evidence="2" id="KW-0964">Secreted</keyword>
<evidence type="ECO:0000256" key="1">
    <source>
        <dbReference type="ARBA" id="ARBA00004613"/>
    </source>
</evidence>
<accession>A0AAV0R1N7</accession>
<comment type="subcellular location">
    <subcellularLocation>
        <location evidence="1">Secreted</location>
    </subcellularLocation>
</comment>
<reference evidence="7" key="1">
    <citation type="submission" date="2022-08" db="EMBL/GenBank/DDBJ databases">
        <authorList>
            <person name="Gutierrez-Valencia J."/>
        </authorList>
    </citation>
    <scope>NUCLEOTIDE SEQUENCE</scope>
</reference>
<dbReference type="Pfam" id="PF01657">
    <property type="entry name" value="Stress-antifung"/>
    <property type="match status" value="1"/>
</dbReference>
<keyword evidence="3" id="KW-0732">Signal</keyword>